<evidence type="ECO:0000256" key="4">
    <source>
        <dbReference type="ARBA" id="ARBA00022912"/>
    </source>
</evidence>
<dbReference type="GO" id="GO:0004725">
    <property type="term" value="F:protein tyrosine phosphatase activity"/>
    <property type="evidence" value="ECO:0007669"/>
    <property type="project" value="UniProtKB-EC"/>
</dbReference>
<dbReference type="RefSeq" id="WP_022775525.1">
    <property type="nucleotide sequence ID" value="NC_022576.1"/>
</dbReference>
<evidence type="ECO:0000256" key="6">
    <source>
        <dbReference type="PIRSR" id="PIRSR617867-1"/>
    </source>
</evidence>
<dbReference type="EC" id="3.1.3.48" evidence="2"/>
<dbReference type="Proteomes" id="UP000017184">
    <property type="component" value="Chromosome"/>
</dbReference>
<evidence type="ECO:0000256" key="1">
    <source>
        <dbReference type="ARBA" id="ARBA00011063"/>
    </source>
</evidence>
<dbReference type="AlphaFoldDB" id="U5NDL6"/>
<proteinExistence type="inferred from homology"/>
<comment type="similarity">
    <text evidence="1">Belongs to the low molecular weight phosphotyrosine protein phosphatase family.</text>
</comment>
<dbReference type="PATRIC" id="fig|946483.4.peg.2204"/>
<dbReference type="Gene3D" id="3.40.50.2300">
    <property type="match status" value="1"/>
</dbReference>
<feature type="active site" description="Proton donor" evidence="6">
    <location>
        <position position="113"/>
    </location>
</feature>
<dbReference type="CDD" id="cd16343">
    <property type="entry name" value="LMWPTP"/>
    <property type="match status" value="1"/>
</dbReference>
<dbReference type="InterPro" id="IPR036196">
    <property type="entry name" value="Ptyr_pPase_sf"/>
</dbReference>
<evidence type="ECO:0000313" key="9">
    <source>
        <dbReference type="Proteomes" id="UP000017184"/>
    </source>
</evidence>
<dbReference type="PANTHER" id="PTHR11717">
    <property type="entry name" value="LOW MOLECULAR WEIGHT PROTEIN TYROSINE PHOSPHATASE"/>
    <property type="match status" value="1"/>
</dbReference>
<accession>U5NDL6</accession>
<dbReference type="KEGG" id="cbx:Cenrod_2191"/>
<keyword evidence="3" id="KW-0378">Hydrolase</keyword>
<dbReference type="SUPFAM" id="SSF52788">
    <property type="entry name" value="Phosphotyrosine protein phosphatases I"/>
    <property type="match status" value="1"/>
</dbReference>
<dbReference type="STRING" id="946483.Cenrod_2191"/>
<dbReference type="eggNOG" id="COG0394">
    <property type="taxonomic scope" value="Bacteria"/>
</dbReference>
<keyword evidence="4" id="KW-0904">Protein phosphatase</keyword>
<evidence type="ECO:0000256" key="3">
    <source>
        <dbReference type="ARBA" id="ARBA00022801"/>
    </source>
</evidence>
<dbReference type="InterPro" id="IPR050438">
    <property type="entry name" value="LMW_PTPase"/>
</dbReference>
<evidence type="ECO:0000256" key="2">
    <source>
        <dbReference type="ARBA" id="ARBA00013064"/>
    </source>
</evidence>
<sequence length="143" mass="15801">MTSILTLCLGNICRSPLAQVVLARQLLGHSVSSAGLSAMVGYGADPLSIEVAQAHGLDLRGHRAQQVTLPLCQQADLILVMEETQRPWLEQRFPIVRGKVFRIGHYGGFDVEDPYGKSFEEFERAYAAIVQGAADWVERIHKL</sequence>
<keyword evidence="9" id="KW-1185">Reference proteome</keyword>
<dbReference type="Pfam" id="PF01451">
    <property type="entry name" value="LMWPc"/>
    <property type="match status" value="1"/>
</dbReference>
<gene>
    <name evidence="8" type="ORF">Cenrod_2191</name>
</gene>
<evidence type="ECO:0000256" key="5">
    <source>
        <dbReference type="ARBA" id="ARBA00051722"/>
    </source>
</evidence>
<evidence type="ECO:0000259" key="7">
    <source>
        <dbReference type="SMART" id="SM00226"/>
    </source>
</evidence>
<comment type="catalytic activity">
    <reaction evidence="5">
        <text>O-phospho-L-tyrosyl-[protein] + H2O = L-tyrosyl-[protein] + phosphate</text>
        <dbReference type="Rhea" id="RHEA:10684"/>
        <dbReference type="Rhea" id="RHEA-COMP:10136"/>
        <dbReference type="Rhea" id="RHEA-COMP:20101"/>
        <dbReference type="ChEBI" id="CHEBI:15377"/>
        <dbReference type="ChEBI" id="CHEBI:43474"/>
        <dbReference type="ChEBI" id="CHEBI:46858"/>
        <dbReference type="ChEBI" id="CHEBI:61978"/>
        <dbReference type="EC" id="3.1.3.48"/>
    </reaction>
</comment>
<dbReference type="OrthoDB" id="9784339at2"/>
<name>U5NDL6_9BURK</name>
<protein>
    <recommendedName>
        <fullName evidence="2">protein-tyrosine-phosphatase</fullName>
        <ecNumber evidence="2">3.1.3.48</ecNumber>
    </recommendedName>
</protein>
<dbReference type="HOGENOM" id="CLU_071415_1_1_4"/>
<feature type="domain" description="Phosphotyrosine protein phosphatase I" evidence="7">
    <location>
        <begin position="2"/>
        <end position="139"/>
    </location>
</feature>
<dbReference type="InterPro" id="IPR023485">
    <property type="entry name" value="Ptyr_pPase"/>
</dbReference>
<dbReference type="PRINTS" id="PR00719">
    <property type="entry name" value="LMWPTPASE"/>
</dbReference>
<reference evidence="8 9" key="1">
    <citation type="journal article" date="2013" name="Genome Biol.">
        <title>Genomic analysis reveals key aspects of prokaryotic symbiosis in the phototrophic consortium "Chlorochromatium aggregatum".</title>
        <authorList>
            <person name="Liu Z."/>
            <person name="Muller J."/>
            <person name="Li T."/>
            <person name="Alvey R.M."/>
            <person name="Vogl K."/>
            <person name="Frigaard N.U."/>
            <person name="Rockwell N.C."/>
            <person name="Boyd E.S."/>
            <person name="Tomsho L.P."/>
            <person name="Schuster S.C."/>
            <person name="Henke P."/>
            <person name="Rohde M."/>
            <person name="Overmann J."/>
            <person name="Bryant D.A."/>
        </authorList>
    </citation>
    <scope>NUCLEOTIDE SEQUENCE [LARGE SCALE GENOMIC DNA]</scope>
    <source>
        <strain evidence="8">CR</strain>
    </source>
</reference>
<organism evidence="8 9">
    <name type="scientific">Candidatus Symbiobacter mobilis CR</name>
    <dbReference type="NCBI Taxonomy" id="946483"/>
    <lineage>
        <taxon>Bacteria</taxon>
        <taxon>Pseudomonadati</taxon>
        <taxon>Pseudomonadota</taxon>
        <taxon>Betaproteobacteria</taxon>
        <taxon>Burkholderiales</taxon>
        <taxon>Comamonadaceae</taxon>
    </lineage>
</organism>
<dbReference type="SMART" id="SM00226">
    <property type="entry name" value="LMWPc"/>
    <property type="match status" value="1"/>
</dbReference>
<feature type="active site" description="Nucleophile" evidence="6">
    <location>
        <position position="8"/>
    </location>
</feature>
<dbReference type="PANTHER" id="PTHR11717:SF31">
    <property type="entry name" value="LOW MOLECULAR WEIGHT PROTEIN-TYROSINE-PHOSPHATASE ETP-RELATED"/>
    <property type="match status" value="1"/>
</dbReference>
<evidence type="ECO:0000313" key="8">
    <source>
        <dbReference type="EMBL" id="AGX88259.1"/>
    </source>
</evidence>
<feature type="active site" evidence="6">
    <location>
        <position position="14"/>
    </location>
</feature>
<dbReference type="EMBL" id="CP004885">
    <property type="protein sequence ID" value="AGX88259.1"/>
    <property type="molecule type" value="Genomic_DNA"/>
</dbReference>
<dbReference type="InterPro" id="IPR017867">
    <property type="entry name" value="Tyr_phospatase_low_mol_wt"/>
</dbReference>